<dbReference type="InterPro" id="IPR001865">
    <property type="entry name" value="Ribosomal_uS2"/>
</dbReference>
<feature type="compositionally biased region" description="Acidic residues" evidence="6">
    <location>
        <begin position="242"/>
        <end position="254"/>
    </location>
</feature>
<evidence type="ECO:0000256" key="1">
    <source>
        <dbReference type="ARBA" id="ARBA00006242"/>
    </source>
</evidence>
<evidence type="ECO:0000313" key="7">
    <source>
        <dbReference type="EMBL" id="MBO8407277.1"/>
    </source>
</evidence>
<dbReference type="NCBIfam" id="TIGR01011">
    <property type="entry name" value="rpsB_bact"/>
    <property type="match status" value="1"/>
</dbReference>
<protein>
    <recommendedName>
        <fullName evidence="4 5">Small ribosomal subunit protein uS2</fullName>
    </recommendedName>
</protein>
<dbReference type="InterPro" id="IPR023591">
    <property type="entry name" value="Ribosomal_uS2_flav_dom_sf"/>
</dbReference>
<accession>A0A940DE69</accession>
<evidence type="ECO:0000256" key="4">
    <source>
        <dbReference type="ARBA" id="ARBA00035256"/>
    </source>
</evidence>
<dbReference type="EMBL" id="JADINE010000030">
    <property type="protein sequence ID" value="MBO8407277.1"/>
    <property type="molecule type" value="Genomic_DNA"/>
</dbReference>
<dbReference type="Pfam" id="PF00318">
    <property type="entry name" value="Ribosomal_S2"/>
    <property type="match status" value="1"/>
</dbReference>
<evidence type="ECO:0000256" key="2">
    <source>
        <dbReference type="ARBA" id="ARBA00022980"/>
    </source>
</evidence>
<comment type="caution">
    <text evidence="7">The sequence shown here is derived from an EMBL/GenBank/DDBJ whole genome shotgun (WGS) entry which is preliminary data.</text>
</comment>
<dbReference type="Proteomes" id="UP000721442">
    <property type="component" value="Unassembled WGS sequence"/>
</dbReference>
<name>A0A940DE69_9PROT</name>
<dbReference type="GO" id="GO:0022627">
    <property type="term" value="C:cytosolic small ribosomal subunit"/>
    <property type="evidence" value="ECO:0007669"/>
    <property type="project" value="TreeGrafter"/>
</dbReference>
<dbReference type="SUPFAM" id="SSF52313">
    <property type="entry name" value="Ribosomal protein S2"/>
    <property type="match status" value="1"/>
</dbReference>
<gene>
    <name evidence="5 7" type="primary">rpsB</name>
    <name evidence="7" type="ORF">IAC77_02330</name>
</gene>
<keyword evidence="2 5" id="KW-0689">Ribosomal protein</keyword>
<dbReference type="PANTHER" id="PTHR12534">
    <property type="entry name" value="30S RIBOSOMAL PROTEIN S2 PROKARYOTIC AND ORGANELLAR"/>
    <property type="match status" value="1"/>
</dbReference>
<reference evidence="7" key="2">
    <citation type="journal article" date="2021" name="PeerJ">
        <title>Extensive microbial diversity within the chicken gut microbiome revealed by metagenomics and culture.</title>
        <authorList>
            <person name="Gilroy R."/>
            <person name="Ravi A."/>
            <person name="Getino M."/>
            <person name="Pursley I."/>
            <person name="Horton D.L."/>
            <person name="Alikhan N.F."/>
            <person name="Baker D."/>
            <person name="Gharbi K."/>
            <person name="Hall N."/>
            <person name="Watson M."/>
            <person name="Adriaenssens E.M."/>
            <person name="Foster-Nyarko E."/>
            <person name="Jarju S."/>
            <person name="Secka A."/>
            <person name="Antonio M."/>
            <person name="Oren A."/>
            <person name="Chaudhuri R.R."/>
            <person name="La Ragione R."/>
            <person name="Hildebrand F."/>
            <person name="Pallen M.J."/>
        </authorList>
    </citation>
    <scope>NUCLEOTIDE SEQUENCE</scope>
    <source>
        <strain evidence="7">B1-16210</strain>
    </source>
</reference>
<dbReference type="Gene3D" id="3.40.50.10490">
    <property type="entry name" value="Glucose-6-phosphate isomerase like protein, domain 1"/>
    <property type="match status" value="1"/>
</dbReference>
<feature type="compositionally biased region" description="Basic and acidic residues" evidence="6">
    <location>
        <begin position="255"/>
        <end position="288"/>
    </location>
</feature>
<comment type="similarity">
    <text evidence="1 5">Belongs to the universal ribosomal protein uS2 family.</text>
</comment>
<dbReference type="HAMAP" id="MF_00291_B">
    <property type="entry name" value="Ribosomal_uS2_B"/>
    <property type="match status" value="1"/>
</dbReference>
<dbReference type="InterPro" id="IPR005706">
    <property type="entry name" value="Ribosomal_uS2_bac/mit/plastid"/>
</dbReference>
<reference evidence="7" key="1">
    <citation type="submission" date="2020-10" db="EMBL/GenBank/DDBJ databases">
        <authorList>
            <person name="Gilroy R."/>
        </authorList>
    </citation>
    <scope>NUCLEOTIDE SEQUENCE</scope>
    <source>
        <strain evidence="7">B1-16210</strain>
    </source>
</reference>
<evidence type="ECO:0000256" key="3">
    <source>
        <dbReference type="ARBA" id="ARBA00023274"/>
    </source>
</evidence>
<dbReference type="PANTHER" id="PTHR12534:SF0">
    <property type="entry name" value="SMALL RIBOSOMAL SUBUNIT PROTEIN US2M"/>
    <property type="match status" value="1"/>
</dbReference>
<sequence length="288" mass="31902">MALPTFTMQQLMEAGVHFGHHTRRWNPLMTPYVYGVKDKIHIINLNKTAPLLHRALVALEAIAAAGGKVLFVATKHQAKDIVKDAAERCGQFYVNNRWLGGMLTNWTTVSQSIRRLKKMESDIENADKLGLTKKEVGVMTKEVAKLREIFGGILEMHGTPQAMIVIDVPREMNAVREAKNLDIPTIAICDTNANPELVDYPVPGNDDAARATQLYCDLFVDAILSGIEKRLGGPAGKKVESDMSDADDAADEFEADVKDKEAQQKSKMSEARAERRGKLMEKAEKADK</sequence>
<dbReference type="AlphaFoldDB" id="A0A940DE69"/>
<dbReference type="PROSITE" id="PS00962">
    <property type="entry name" value="RIBOSOMAL_S2_1"/>
    <property type="match status" value="1"/>
</dbReference>
<dbReference type="PRINTS" id="PR00395">
    <property type="entry name" value="RIBOSOMALS2"/>
</dbReference>
<evidence type="ECO:0000256" key="6">
    <source>
        <dbReference type="SAM" id="MobiDB-lite"/>
    </source>
</evidence>
<dbReference type="CDD" id="cd01425">
    <property type="entry name" value="RPS2"/>
    <property type="match status" value="1"/>
</dbReference>
<dbReference type="GO" id="GO:0003735">
    <property type="term" value="F:structural constituent of ribosome"/>
    <property type="evidence" value="ECO:0007669"/>
    <property type="project" value="InterPro"/>
</dbReference>
<dbReference type="Gene3D" id="1.10.287.610">
    <property type="entry name" value="Helix hairpin bin"/>
    <property type="match status" value="1"/>
</dbReference>
<organism evidence="7 8">
    <name type="scientific">Candidatus Enterousia excrementavium</name>
    <dbReference type="NCBI Taxonomy" id="2840789"/>
    <lineage>
        <taxon>Bacteria</taxon>
        <taxon>Pseudomonadati</taxon>
        <taxon>Pseudomonadota</taxon>
        <taxon>Alphaproteobacteria</taxon>
        <taxon>Candidatus Enterousia</taxon>
    </lineage>
</organism>
<dbReference type="InterPro" id="IPR018130">
    <property type="entry name" value="Ribosomal_uS2_CS"/>
</dbReference>
<feature type="compositionally biased region" description="Basic and acidic residues" evidence="6">
    <location>
        <begin position="232"/>
        <end position="241"/>
    </location>
</feature>
<proteinExistence type="inferred from homology"/>
<evidence type="ECO:0000256" key="5">
    <source>
        <dbReference type="HAMAP-Rule" id="MF_00291"/>
    </source>
</evidence>
<dbReference type="GO" id="GO:0006412">
    <property type="term" value="P:translation"/>
    <property type="evidence" value="ECO:0007669"/>
    <property type="project" value="UniProtKB-UniRule"/>
</dbReference>
<feature type="region of interest" description="Disordered" evidence="6">
    <location>
        <begin position="232"/>
        <end position="288"/>
    </location>
</feature>
<keyword evidence="3 5" id="KW-0687">Ribonucleoprotein</keyword>
<evidence type="ECO:0000313" key="8">
    <source>
        <dbReference type="Proteomes" id="UP000721442"/>
    </source>
</evidence>